<sequence length="269" mass="29449">MNTHNGAHLRTAEEEVGIVGGWFGTVSSGGWCVTVLGREGAVAVSIGGWFCEISGGRGATQGVEIKAVEGNVFAFYFKNNADRRHILARGPWSFNSSIIAFEELIGTGDIRSMKFSKVEFWVQIHNLPLLCMPREVRKFLGKMIREVKEVDLENARDKAIMEIQLGGQDIKRDVTIKQVAGSLGNSVASGFETSIMIVSKPSVVQLASGPMDQLDRGPDEHLRSGPLEVRRSDNNLVFEDNVLWPSDGFTFESNSNKSLKAKAGMEEAC</sequence>
<proteinExistence type="predicted"/>
<dbReference type="Proteomes" id="UP001064489">
    <property type="component" value="Chromosome 6"/>
</dbReference>
<evidence type="ECO:0000313" key="2">
    <source>
        <dbReference type="EMBL" id="KAI9192043.1"/>
    </source>
</evidence>
<dbReference type="Pfam" id="PF14111">
    <property type="entry name" value="DUF4283"/>
    <property type="match status" value="1"/>
</dbReference>
<reference evidence="2" key="1">
    <citation type="journal article" date="2022" name="Plant J.">
        <title>Strategies of tolerance reflected in two North American maple genomes.</title>
        <authorList>
            <person name="McEvoy S.L."/>
            <person name="Sezen U.U."/>
            <person name="Trouern-Trend A."/>
            <person name="McMahon S.M."/>
            <person name="Schaberg P.G."/>
            <person name="Yang J."/>
            <person name="Wegrzyn J.L."/>
            <person name="Swenson N.G."/>
        </authorList>
    </citation>
    <scope>NUCLEOTIDE SEQUENCE</scope>
    <source>
        <strain evidence="2">91603</strain>
    </source>
</reference>
<dbReference type="EMBL" id="JAJSOW010000004">
    <property type="protein sequence ID" value="KAI9192043.1"/>
    <property type="molecule type" value="Genomic_DNA"/>
</dbReference>
<reference evidence="2" key="2">
    <citation type="submission" date="2023-02" db="EMBL/GenBank/DDBJ databases">
        <authorList>
            <person name="Swenson N.G."/>
            <person name="Wegrzyn J.L."/>
            <person name="Mcevoy S.L."/>
        </authorList>
    </citation>
    <scope>NUCLEOTIDE SEQUENCE</scope>
    <source>
        <strain evidence="2">91603</strain>
        <tissue evidence="2">Leaf</tissue>
    </source>
</reference>
<dbReference type="PANTHER" id="PTHR31286:SF167">
    <property type="entry name" value="OS09G0268800 PROTEIN"/>
    <property type="match status" value="1"/>
</dbReference>
<dbReference type="AlphaFoldDB" id="A0AAD5J9S3"/>
<evidence type="ECO:0000313" key="3">
    <source>
        <dbReference type="Proteomes" id="UP001064489"/>
    </source>
</evidence>
<dbReference type="PANTHER" id="PTHR31286">
    <property type="entry name" value="GLYCINE-RICH CELL WALL STRUCTURAL PROTEIN 1.8-LIKE"/>
    <property type="match status" value="1"/>
</dbReference>
<feature type="domain" description="DUF4283" evidence="1">
    <location>
        <begin position="59"/>
        <end position="102"/>
    </location>
</feature>
<keyword evidence="3" id="KW-1185">Reference proteome</keyword>
<dbReference type="InterPro" id="IPR025558">
    <property type="entry name" value="DUF4283"/>
</dbReference>
<name>A0AAD5J9S3_ACENE</name>
<gene>
    <name evidence="2" type="ORF">LWI28_017501</name>
</gene>
<evidence type="ECO:0000259" key="1">
    <source>
        <dbReference type="Pfam" id="PF14111"/>
    </source>
</evidence>
<comment type="caution">
    <text evidence="2">The sequence shown here is derived from an EMBL/GenBank/DDBJ whole genome shotgun (WGS) entry which is preliminary data.</text>
</comment>
<accession>A0AAD5J9S3</accession>
<protein>
    <recommendedName>
        <fullName evidence="1">DUF4283 domain-containing protein</fullName>
    </recommendedName>
</protein>
<dbReference type="InterPro" id="IPR040256">
    <property type="entry name" value="At4g02000-like"/>
</dbReference>
<organism evidence="2 3">
    <name type="scientific">Acer negundo</name>
    <name type="common">Box elder</name>
    <dbReference type="NCBI Taxonomy" id="4023"/>
    <lineage>
        <taxon>Eukaryota</taxon>
        <taxon>Viridiplantae</taxon>
        <taxon>Streptophyta</taxon>
        <taxon>Embryophyta</taxon>
        <taxon>Tracheophyta</taxon>
        <taxon>Spermatophyta</taxon>
        <taxon>Magnoliopsida</taxon>
        <taxon>eudicotyledons</taxon>
        <taxon>Gunneridae</taxon>
        <taxon>Pentapetalae</taxon>
        <taxon>rosids</taxon>
        <taxon>malvids</taxon>
        <taxon>Sapindales</taxon>
        <taxon>Sapindaceae</taxon>
        <taxon>Hippocastanoideae</taxon>
        <taxon>Acereae</taxon>
        <taxon>Acer</taxon>
    </lineage>
</organism>